<dbReference type="InterPro" id="IPR006016">
    <property type="entry name" value="UspA"/>
</dbReference>
<accession>A0A2S0M5B3</accession>
<reference evidence="3 4" key="1">
    <citation type="journal article" date="2018" name="Genome Announc.">
        <title>Complete genomes of two Megasphaera elsdenii strains, NCIMB 702410 and ATCC 25940.</title>
        <authorList>
            <person name="Hatmaker E.A."/>
            <person name="O'Dell K."/>
            <person name="Riley L.A."/>
            <person name="Klingeman D.M."/>
            <person name="Guss A.M."/>
        </authorList>
    </citation>
    <scope>NUCLEOTIDE SEQUENCE [LARGE SCALE GENOMIC DNA]</scope>
    <source>
        <strain evidence="3 4">NCIMB702410</strain>
    </source>
</reference>
<dbReference type="InterPro" id="IPR006015">
    <property type="entry name" value="Universal_stress_UspA"/>
</dbReference>
<dbReference type="PRINTS" id="PR01438">
    <property type="entry name" value="UNVRSLSTRESS"/>
</dbReference>
<dbReference type="RefSeq" id="WP_027894730.1">
    <property type="nucleotide sequence ID" value="NZ_CAMIZF010000022.1"/>
</dbReference>
<organism evidence="3 4">
    <name type="scientific">Megasphaera elsdenii</name>
    <dbReference type="NCBI Taxonomy" id="907"/>
    <lineage>
        <taxon>Bacteria</taxon>
        <taxon>Bacillati</taxon>
        <taxon>Bacillota</taxon>
        <taxon>Negativicutes</taxon>
        <taxon>Veillonellales</taxon>
        <taxon>Veillonellaceae</taxon>
        <taxon>Megasphaera</taxon>
    </lineage>
</organism>
<dbReference type="PANTHER" id="PTHR46268:SF6">
    <property type="entry name" value="UNIVERSAL STRESS PROTEIN UP12"/>
    <property type="match status" value="1"/>
</dbReference>
<feature type="domain" description="UspA" evidence="2">
    <location>
        <begin position="155"/>
        <end position="299"/>
    </location>
</feature>
<evidence type="ECO:0000313" key="3">
    <source>
        <dbReference type="EMBL" id="AVO26629.1"/>
    </source>
</evidence>
<protein>
    <submittedName>
        <fullName evidence="3">Universal stress protein</fullName>
    </submittedName>
</protein>
<dbReference type="SUPFAM" id="SSF52402">
    <property type="entry name" value="Adenine nucleotide alpha hydrolases-like"/>
    <property type="match status" value="2"/>
</dbReference>
<dbReference type="Gene3D" id="3.40.50.620">
    <property type="entry name" value="HUPs"/>
    <property type="match status" value="2"/>
</dbReference>
<dbReference type="OrthoDB" id="9777884at2"/>
<dbReference type="AlphaFoldDB" id="A0A2S0M5B3"/>
<dbReference type="PANTHER" id="PTHR46268">
    <property type="entry name" value="STRESS RESPONSE PROTEIN NHAX"/>
    <property type="match status" value="1"/>
</dbReference>
<proteinExistence type="inferred from homology"/>
<gene>
    <name evidence="3" type="ORF">C6Y28_02795</name>
</gene>
<evidence type="ECO:0000313" key="4">
    <source>
        <dbReference type="Proteomes" id="UP000238358"/>
    </source>
</evidence>
<evidence type="ECO:0000256" key="1">
    <source>
        <dbReference type="ARBA" id="ARBA00008791"/>
    </source>
</evidence>
<dbReference type="CDD" id="cd00293">
    <property type="entry name" value="USP-like"/>
    <property type="match status" value="2"/>
</dbReference>
<feature type="domain" description="UspA" evidence="2">
    <location>
        <begin position="4"/>
        <end position="147"/>
    </location>
</feature>
<dbReference type="Pfam" id="PF00582">
    <property type="entry name" value="Usp"/>
    <property type="match status" value="2"/>
</dbReference>
<comment type="similarity">
    <text evidence="1">Belongs to the universal stress protein A family.</text>
</comment>
<name>A0A2S0M5B3_MEGEL</name>
<sequence>MKSYHHILVPIDGSDYAKQALQHAIDIAKLTGASITLLNVANMADIINQFSQMENTSELTIDELSATAQANSTGLLKEFASLVPTSIPVQSLFELSAPEVSILQEQKALPADLICMGRGSKQPLKNFLLGSVSTYVITHAPCPVLLAHDEKKGPYRHILVPVDGSESSLQALKQAEILAKGDQASLTVLYVASISDSLHDTAVPDTMEPHKLQELAAHMRSKGHNAFLRCQEQLSSDLPLQCLYKIGSPGPVILQTAADIDTDLIVMGSRGLNRIQSVLLGSVGRYVASHSGLPVLIIR</sequence>
<dbReference type="Proteomes" id="UP000238358">
    <property type="component" value="Chromosome"/>
</dbReference>
<evidence type="ECO:0000259" key="2">
    <source>
        <dbReference type="Pfam" id="PF00582"/>
    </source>
</evidence>
<dbReference type="EMBL" id="CP027569">
    <property type="protein sequence ID" value="AVO26629.1"/>
    <property type="molecule type" value="Genomic_DNA"/>
</dbReference>
<dbReference type="InterPro" id="IPR014729">
    <property type="entry name" value="Rossmann-like_a/b/a_fold"/>
</dbReference>